<keyword evidence="3" id="KW-1185">Reference proteome</keyword>
<dbReference type="Proteomes" id="UP000815677">
    <property type="component" value="Unassembled WGS sequence"/>
</dbReference>
<evidence type="ECO:0000313" key="2">
    <source>
        <dbReference type="EMBL" id="GAT45402.1"/>
    </source>
</evidence>
<feature type="region of interest" description="Disordered" evidence="1">
    <location>
        <begin position="383"/>
        <end position="410"/>
    </location>
</feature>
<protein>
    <submittedName>
        <fullName evidence="2">Uncharacterized protein</fullName>
    </submittedName>
</protein>
<sequence length="410" mass="44449">MPNRTRQPDSDVGANDNDEYGDRTHDANDREVINEAGEQEGRGEKHTYVTLITPLASRFHPASPTHALCASTLTHTMATAEMENETDSAGPGLACRREDACAKAQTRRRHLAGLDGTRICEESVVLALPAVVYELPASICARGKVEAEGLVLLRTPLAAAADGAGLRLGLPRPIGRADSLAEAHARVDVPRLGERRAGGHDGGLRAAGLDMRPGKWKRTAGCSLDAARPKHRHTPHDTIRAHAYTRIGRLSCLDRLDDDTFRIDFVRRGGYSAAEWGGLLGGRWGRSWWKLHAAGREFGDARLIAGVLDVGQGDEGREDDGADMDDYRGQSIIEEIDGNFDTVRPVGAPESSFVRSGLELMQDKPASAFLFLVGTVEQLKKMQKPAPVSGLSSPFRGRQCHADEFSSDSY</sequence>
<name>A0ABQ0L340_MYCCL</name>
<gene>
    <name evidence="2" type="ORF">MCHLO_02983</name>
</gene>
<organism evidence="2 3">
    <name type="scientific">Mycena chlorophos</name>
    <name type="common">Agaric fungus</name>
    <name type="synonym">Agaricus chlorophos</name>
    <dbReference type="NCBI Taxonomy" id="658473"/>
    <lineage>
        <taxon>Eukaryota</taxon>
        <taxon>Fungi</taxon>
        <taxon>Dikarya</taxon>
        <taxon>Basidiomycota</taxon>
        <taxon>Agaricomycotina</taxon>
        <taxon>Agaricomycetes</taxon>
        <taxon>Agaricomycetidae</taxon>
        <taxon>Agaricales</taxon>
        <taxon>Marasmiineae</taxon>
        <taxon>Mycenaceae</taxon>
        <taxon>Mycena</taxon>
    </lineage>
</organism>
<reference evidence="2" key="1">
    <citation type="submission" date="2014-09" db="EMBL/GenBank/DDBJ databases">
        <title>Genome sequence of the luminous mushroom Mycena chlorophos for searching fungal bioluminescence genes.</title>
        <authorList>
            <person name="Tanaka Y."/>
            <person name="Kasuga D."/>
            <person name="Oba Y."/>
            <person name="Hase S."/>
            <person name="Sato K."/>
            <person name="Oba Y."/>
            <person name="Sakakibara Y."/>
        </authorList>
    </citation>
    <scope>NUCLEOTIDE SEQUENCE</scope>
</reference>
<accession>A0ABQ0L340</accession>
<evidence type="ECO:0000313" key="3">
    <source>
        <dbReference type="Proteomes" id="UP000815677"/>
    </source>
</evidence>
<dbReference type="EMBL" id="DF841234">
    <property type="protein sequence ID" value="GAT45402.1"/>
    <property type="molecule type" value="Genomic_DNA"/>
</dbReference>
<proteinExistence type="predicted"/>
<evidence type="ECO:0000256" key="1">
    <source>
        <dbReference type="SAM" id="MobiDB-lite"/>
    </source>
</evidence>
<feature type="region of interest" description="Disordered" evidence="1">
    <location>
        <begin position="1"/>
        <end position="30"/>
    </location>
</feature>
<feature type="compositionally biased region" description="Basic and acidic residues" evidence="1">
    <location>
        <begin position="20"/>
        <end position="30"/>
    </location>
</feature>